<comment type="caution">
    <text evidence="6">The sequence shown here is derived from an EMBL/GenBank/DDBJ whole genome shotgun (WGS) entry which is preliminary data.</text>
</comment>
<dbReference type="InterPro" id="IPR029149">
    <property type="entry name" value="Creatin/AminoP/Spt16_N"/>
</dbReference>
<evidence type="ECO:0000259" key="5">
    <source>
        <dbReference type="Pfam" id="PF16188"/>
    </source>
</evidence>
<dbReference type="Pfam" id="PF16189">
    <property type="entry name" value="Creatinase_N_2"/>
    <property type="match status" value="1"/>
</dbReference>
<dbReference type="InterPro" id="IPR036005">
    <property type="entry name" value="Creatinase/aminopeptidase-like"/>
</dbReference>
<feature type="domain" description="Peptidase M24" evidence="3">
    <location>
        <begin position="489"/>
        <end position="708"/>
    </location>
</feature>
<dbReference type="EMBL" id="JAPWTJ010000447">
    <property type="protein sequence ID" value="KAJ8978367.1"/>
    <property type="molecule type" value="Genomic_DNA"/>
</dbReference>
<evidence type="ECO:0000256" key="2">
    <source>
        <dbReference type="ARBA" id="ARBA00022801"/>
    </source>
</evidence>
<dbReference type="Pfam" id="PF01321">
    <property type="entry name" value="Creatinase_N"/>
    <property type="match status" value="1"/>
</dbReference>
<evidence type="ECO:0008006" key="8">
    <source>
        <dbReference type="Google" id="ProtNLM"/>
    </source>
</evidence>
<reference evidence="6" key="1">
    <citation type="journal article" date="2023" name="Insect Mol. Biol.">
        <title>Genome sequencing provides insights into the evolution of gene families encoding plant cell wall-degrading enzymes in longhorned beetles.</title>
        <authorList>
            <person name="Shin N.R."/>
            <person name="Okamura Y."/>
            <person name="Kirsch R."/>
            <person name="Pauchet Y."/>
        </authorList>
    </citation>
    <scope>NUCLEOTIDE SEQUENCE</scope>
    <source>
        <strain evidence="6">MMC_N1</strain>
    </source>
</reference>
<feature type="domain" description="Peptidase M24 C-terminal" evidence="5">
    <location>
        <begin position="715"/>
        <end position="777"/>
    </location>
</feature>
<evidence type="ECO:0000256" key="1">
    <source>
        <dbReference type="ARBA" id="ARBA00022723"/>
    </source>
</evidence>
<dbReference type="InterPro" id="IPR000994">
    <property type="entry name" value="Pept_M24"/>
</dbReference>
<protein>
    <recommendedName>
        <fullName evidence="8">Xaa-Pro aminopeptidase P</fullName>
    </recommendedName>
</protein>
<dbReference type="SUPFAM" id="SSF55920">
    <property type="entry name" value="Creatinase/aminopeptidase"/>
    <property type="match status" value="1"/>
</dbReference>
<dbReference type="SUPFAM" id="SSF53092">
    <property type="entry name" value="Creatinase/prolidase N-terminal domain"/>
    <property type="match status" value="1"/>
</dbReference>
<evidence type="ECO:0000259" key="3">
    <source>
        <dbReference type="Pfam" id="PF00557"/>
    </source>
</evidence>
<keyword evidence="7" id="KW-1185">Reference proteome</keyword>
<dbReference type="InterPro" id="IPR050422">
    <property type="entry name" value="X-Pro_aminopeptidase_P"/>
</dbReference>
<feature type="domain" description="Creatinase N-terminal" evidence="4">
    <location>
        <begin position="59"/>
        <end position="182"/>
    </location>
</feature>
<dbReference type="Gene3D" id="3.40.350.10">
    <property type="entry name" value="Creatinase/prolidase N-terminal domain"/>
    <property type="match status" value="2"/>
</dbReference>
<organism evidence="6 7">
    <name type="scientific">Molorchus minor</name>
    <dbReference type="NCBI Taxonomy" id="1323400"/>
    <lineage>
        <taxon>Eukaryota</taxon>
        <taxon>Metazoa</taxon>
        <taxon>Ecdysozoa</taxon>
        <taxon>Arthropoda</taxon>
        <taxon>Hexapoda</taxon>
        <taxon>Insecta</taxon>
        <taxon>Pterygota</taxon>
        <taxon>Neoptera</taxon>
        <taxon>Endopterygota</taxon>
        <taxon>Coleoptera</taxon>
        <taxon>Polyphaga</taxon>
        <taxon>Cucujiformia</taxon>
        <taxon>Chrysomeloidea</taxon>
        <taxon>Cerambycidae</taxon>
        <taxon>Lamiinae</taxon>
        <taxon>Monochamini</taxon>
        <taxon>Molorchus</taxon>
    </lineage>
</organism>
<dbReference type="Proteomes" id="UP001162164">
    <property type="component" value="Unassembled WGS sequence"/>
</dbReference>
<evidence type="ECO:0000313" key="7">
    <source>
        <dbReference type="Proteomes" id="UP001162164"/>
    </source>
</evidence>
<evidence type="ECO:0000313" key="6">
    <source>
        <dbReference type="EMBL" id="KAJ8978367.1"/>
    </source>
</evidence>
<gene>
    <name evidence="6" type="ORF">NQ317_018599</name>
</gene>
<keyword evidence="2" id="KW-0378">Hydrolase</keyword>
<dbReference type="PANTHER" id="PTHR43763:SF6">
    <property type="entry name" value="XAA-PRO AMINOPEPTIDASE 1"/>
    <property type="match status" value="1"/>
</dbReference>
<dbReference type="Gene3D" id="3.90.230.10">
    <property type="entry name" value="Creatinase/methionine aminopeptidase superfamily"/>
    <property type="match status" value="1"/>
</dbReference>
<dbReference type="InterPro" id="IPR032416">
    <property type="entry name" value="Peptidase_M24_C"/>
</dbReference>
<sequence length="806" mass="91775">LPVVLCYSQDPKDYTGRPRRACNENVNLAQPARRVNTLERVKNLTDIMKDDVSSSIPGGIHAYIITSTDEHQSIEIEDHEKRRQFISGFSGAYGDAVVTIYNKSALWTDSRYHLQADEELGCEWLLFREGRRNIPTISEWLKQELPENSRIGVYSKVISEYRWNKLRQELDGTSFKLVAFENCLIDQIWTNRPPRRNRQAFLLKQEFAVILIHMPGLRGGLKGLEPRAPPFAKRALDVGAYAGKGPTGACFKISSKTIIPSKSADKCTYEAAAATSSVFSLSLSIKVIWSKNQNNNAEGTPVLTLICIERDVLEELEFDDVIQEFVKLKLRKKYFDLRKDYVTKTIEVREKINKTGAESMVITSLDEIAWLLNIRGRDIPFSQFLRSYVIIDMHSIRLFVDRSQLDENTAKYINATKNDSKYSVNVTNYSEIWKVLSGWTHKILVPSHCVYSEGASHAIYSAIKPNRIVPKRSPIISLKAVKNEAERKNMREVNIRDAAAICDCFAYVERIMQVGGKQPITETTVSTHISDFRYEQYNSYGTSFRTKVAFGYNSAYPSYELTDATNAEIFDNSTLVVDSGGQYYGGTTVLTRTIHFGKPTNEMIEAYTRVLIGLIQLSSLKFPNSMKMAVADSLARASLWEIGLDYEQETAYGVGAFLATYESPVQVRFDSETSMQQVFKPGYFLLSAPAYYSKGEFGVRLGNMLEVTHSAYHSFLEFETITFVPFESKLINLNMLSTQHRRWLNNYNQNIRLSVGSELKKQKRMEGFYWMMEKTKYIPEGSNISKGQPVLVILLSSAVLIYRIFF</sequence>
<evidence type="ECO:0000259" key="4">
    <source>
        <dbReference type="Pfam" id="PF01321"/>
    </source>
</evidence>
<dbReference type="PANTHER" id="PTHR43763">
    <property type="entry name" value="XAA-PRO AMINOPEPTIDASE 1"/>
    <property type="match status" value="1"/>
</dbReference>
<dbReference type="Pfam" id="PF16188">
    <property type="entry name" value="Peptidase_M24_C"/>
    <property type="match status" value="1"/>
</dbReference>
<keyword evidence="1" id="KW-0479">Metal-binding</keyword>
<dbReference type="Pfam" id="PF00557">
    <property type="entry name" value="Peptidase_M24"/>
    <property type="match status" value="1"/>
</dbReference>
<feature type="non-terminal residue" evidence="6">
    <location>
        <position position="1"/>
    </location>
</feature>
<accession>A0ABQ9JLT3</accession>
<dbReference type="InterPro" id="IPR000587">
    <property type="entry name" value="Creatinase_N"/>
</dbReference>
<proteinExistence type="predicted"/>
<name>A0ABQ9JLT3_9CUCU</name>